<dbReference type="EMBL" id="MN739548">
    <property type="protein sequence ID" value="QHT12606.1"/>
    <property type="molecule type" value="Genomic_DNA"/>
</dbReference>
<protein>
    <submittedName>
        <fullName evidence="2">Uncharacterized protein</fullName>
    </submittedName>
</protein>
<evidence type="ECO:0000313" key="2">
    <source>
        <dbReference type="EMBL" id="QHT12606.1"/>
    </source>
</evidence>
<dbReference type="AlphaFoldDB" id="A0A6C0D6E1"/>
<sequence length="422" mass="48850">MNKTTEQKNIENIEKKERENEKFLDLLNQYFRYKDKYENAITKEKKKISQLDGLSWNEKRAEFLKRKPKCINCKRPVGSIFSTKVEKDGRHLIALCGDRKNPCQFNININLGIVENIRDSLENDEEILNKHKRDIIVDKNDLLFGYISPDQAVSRFDIIKEAVSEDTKVYEFTLQSLQNILDNDEKKEELLKLNTEFYNNLENYRSIIKQFETTGNNQLIVDAVDLYVNTMQPRANKIMHEKYNYNGVEYNEDNNTFHFLQIPIMNEKLEWDLSDNGQKVISFKVGLEKQTSNKKIPSPFSPAIPDVKSKMQETNDKITDVTSNANEDKFKLKSDINSKESSTENSYSDDDESDNESDNYSDDDSDSEEPQPKIKIHPNLLSDGTIAASEANRLKYKVELINGELIATNTQTNETYKVTAGK</sequence>
<accession>A0A6C0D6E1</accession>
<feature type="compositionally biased region" description="Acidic residues" evidence="1">
    <location>
        <begin position="347"/>
        <end position="369"/>
    </location>
</feature>
<evidence type="ECO:0000256" key="1">
    <source>
        <dbReference type="SAM" id="MobiDB-lite"/>
    </source>
</evidence>
<feature type="compositionally biased region" description="Basic and acidic residues" evidence="1">
    <location>
        <begin position="329"/>
        <end position="342"/>
    </location>
</feature>
<feature type="region of interest" description="Disordered" evidence="1">
    <location>
        <begin position="329"/>
        <end position="382"/>
    </location>
</feature>
<organism evidence="2">
    <name type="scientific">viral metagenome</name>
    <dbReference type="NCBI Taxonomy" id="1070528"/>
    <lineage>
        <taxon>unclassified sequences</taxon>
        <taxon>metagenomes</taxon>
        <taxon>organismal metagenomes</taxon>
    </lineage>
</organism>
<name>A0A6C0D6E1_9ZZZZ</name>
<reference evidence="2" key="1">
    <citation type="journal article" date="2020" name="Nature">
        <title>Giant virus diversity and host interactions through global metagenomics.</title>
        <authorList>
            <person name="Schulz F."/>
            <person name="Roux S."/>
            <person name="Paez-Espino D."/>
            <person name="Jungbluth S."/>
            <person name="Walsh D.A."/>
            <person name="Denef V.J."/>
            <person name="McMahon K.D."/>
            <person name="Konstantinidis K.T."/>
            <person name="Eloe-Fadrosh E.A."/>
            <person name="Kyrpides N.C."/>
            <person name="Woyke T."/>
        </authorList>
    </citation>
    <scope>NUCLEOTIDE SEQUENCE</scope>
    <source>
        <strain evidence="2">GVMAG-M-3300023174-130</strain>
    </source>
</reference>
<proteinExistence type="predicted"/>